<dbReference type="Pfam" id="PF24481">
    <property type="entry name" value="CT398_CC"/>
    <property type="match status" value="1"/>
</dbReference>
<dbReference type="Gene3D" id="1.10.287.1490">
    <property type="match status" value="1"/>
</dbReference>
<dbReference type="InterPro" id="IPR056003">
    <property type="entry name" value="CT398_CC_hairpin"/>
</dbReference>
<gene>
    <name evidence="2" type="ORF">FJY68_03200</name>
</gene>
<accession>A0A937XEI1</accession>
<proteinExistence type="predicted"/>
<protein>
    <recommendedName>
        <fullName evidence="1">CT398-like coiled coil hairpin domain-containing protein</fullName>
    </recommendedName>
</protein>
<organism evidence="2 3">
    <name type="scientific">candidate division WOR-3 bacterium</name>
    <dbReference type="NCBI Taxonomy" id="2052148"/>
    <lineage>
        <taxon>Bacteria</taxon>
        <taxon>Bacteria division WOR-3</taxon>
    </lineage>
</organism>
<evidence type="ECO:0000313" key="3">
    <source>
        <dbReference type="Proteomes" id="UP000779900"/>
    </source>
</evidence>
<dbReference type="PANTHER" id="PTHR39082:SF1">
    <property type="entry name" value="SCAVENGER RECEPTOR CLASS A MEMBER 3"/>
    <property type="match status" value="1"/>
</dbReference>
<dbReference type="InterPro" id="IPR052376">
    <property type="entry name" value="Oxidative_Scav/Glycosyltrans"/>
</dbReference>
<sequence length="235" mass="26854">MKQSFELLWSLQQLDTELRTLTEKLSQIPARVNDLKKAAAAIKAELDQARTDIIDHKKHYKLSEVELKSAEEKVAGYSVQLYSAKTNEQYKAFLKEIEGQKRLKNGIEDRMIVLMEETEALDRKVKENEKQSADLDVETTRKVEMLESETKELEAAIAERKQQRETTIAAIPPELLKRYERVRASKGGIAVATVRKERCSGCLSPIPAQRILEVDRQDHLYLCEACGRILIVAQE</sequence>
<dbReference type="EMBL" id="VGIR01000012">
    <property type="protein sequence ID" value="MBM3330844.1"/>
    <property type="molecule type" value="Genomic_DNA"/>
</dbReference>
<feature type="domain" description="CT398-like coiled coil hairpin" evidence="1">
    <location>
        <begin position="11"/>
        <end position="187"/>
    </location>
</feature>
<dbReference type="PANTHER" id="PTHR39082">
    <property type="entry name" value="PHOSPHOLIPASE C-BETA-2-RELATED"/>
    <property type="match status" value="1"/>
</dbReference>
<comment type="caution">
    <text evidence="2">The sequence shown here is derived from an EMBL/GenBank/DDBJ whole genome shotgun (WGS) entry which is preliminary data.</text>
</comment>
<reference evidence="2" key="1">
    <citation type="submission" date="2019-03" db="EMBL/GenBank/DDBJ databases">
        <title>Lake Tanganyika Metagenome-Assembled Genomes (MAGs).</title>
        <authorList>
            <person name="Tran P."/>
        </authorList>
    </citation>
    <scope>NUCLEOTIDE SEQUENCE</scope>
    <source>
        <strain evidence="2">K_DeepCast_150m_m2_040</strain>
    </source>
</reference>
<evidence type="ECO:0000259" key="1">
    <source>
        <dbReference type="Pfam" id="PF24481"/>
    </source>
</evidence>
<evidence type="ECO:0000313" key="2">
    <source>
        <dbReference type="EMBL" id="MBM3330844.1"/>
    </source>
</evidence>
<dbReference type="AlphaFoldDB" id="A0A937XEI1"/>
<name>A0A937XEI1_UNCW3</name>
<dbReference type="Proteomes" id="UP000779900">
    <property type="component" value="Unassembled WGS sequence"/>
</dbReference>